<keyword evidence="3" id="KW-1185">Reference proteome</keyword>
<evidence type="ECO:0000256" key="1">
    <source>
        <dbReference type="HAMAP-Rule" id="MF_01270"/>
    </source>
</evidence>
<dbReference type="RefSeq" id="WP_253472404.1">
    <property type="nucleotide sequence ID" value="NZ_JALJXV010000001.1"/>
</dbReference>
<dbReference type="PANTHER" id="PTHR30605">
    <property type="entry name" value="ANHYDRO-N-ACETYLMURAMIC ACID KINASE"/>
    <property type="match status" value="1"/>
</dbReference>
<dbReference type="GO" id="GO:0005524">
    <property type="term" value="F:ATP binding"/>
    <property type="evidence" value="ECO:0007669"/>
    <property type="project" value="UniProtKB-UniRule"/>
</dbReference>
<dbReference type="Gene3D" id="3.30.420.40">
    <property type="match status" value="2"/>
</dbReference>
<dbReference type="AlphaFoldDB" id="A0AAE3FZU6"/>
<dbReference type="NCBIfam" id="NF007139">
    <property type="entry name" value="PRK09585.1-3"/>
    <property type="match status" value="1"/>
</dbReference>
<dbReference type="GO" id="GO:0009254">
    <property type="term" value="P:peptidoglycan turnover"/>
    <property type="evidence" value="ECO:0007669"/>
    <property type="project" value="UniProtKB-UniRule"/>
</dbReference>
<comment type="pathway">
    <text evidence="1">Cell wall biogenesis; peptidoglycan recycling.</text>
</comment>
<comment type="catalytic activity">
    <reaction evidence="1">
        <text>1,6-anhydro-N-acetyl-beta-muramate + ATP + H2O = N-acetyl-D-muramate 6-phosphate + ADP + H(+)</text>
        <dbReference type="Rhea" id="RHEA:24952"/>
        <dbReference type="ChEBI" id="CHEBI:15377"/>
        <dbReference type="ChEBI" id="CHEBI:15378"/>
        <dbReference type="ChEBI" id="CHEBI:30616"/>
        <dbReference type="ChEBI" id="CHEBI:58690"/>
        <dbReference type="ChEBI" id="CHEBI:58722"/>
        <dbReference type="ChEBI" id="CHEBI:456216"/>
        <dbReference type="EC" id="2.7.1.170"/>
    </reaction>
</comment>
<dbReference type="HAMAP" id="MF_01270">
    <property type="entry name" value="AnhMurNAc_kinase"/>
    <property type="match status" value="1"/>
</dbReference>
<organism evidence="2 3">
    <name type="scientific">Natronocella acetinitrilica</name>
    <dbReference type="NCBI Taxonomy" id="414046"/>
    <lineage>
        <taxon>Bacteria</taxon>
        <taxon>Pseudomonadati</taxon>
        <taxon>Pseudomonadota</taxon>
        <taxon>Gammaproteobacteria</taxon>
        <taxon>Chromatiales</taxon>
        <taxon>Ectothiorhodospiraceae</taxon>
        <taxon>Natronocella</taxon>
    </lineage>
</organism>
<keyword evidence="1" id="KW-0547">Nucleotide-binding</keyword>
<comment type="pathway">
    <text evidence="1">Amino-sugar metabolism; 1,6-anhydro-N-acetylmuramate degradation.</text>
</comment>
<reference evidence="2" key="1">
    <citation type="submission" date="2022-03" db="EMBL/GenBank/DDBJ databases">
        <title>Genomic Encyclopedia of Type Strains, Phase III (KMG-III): the genomes of soil and plant-associated and newly described type strains.</title>
        <authorList>
            <person name="Whitman W."/>
        </authorList>
    </citation>
    <scope>NUCLEOTIDE SEQUENCE</scope>
    <source>
        <strain evidence="2">ANL 6-2</strain>
    </source>
</reference>
<keyword evidence="1 2" id="KW-0808">Transferase</keyword>
<dbReference type="Pfam" id="PF03702">
    <property type="entry name" value="AnmK"/>
    <property type="match status" value="1"/>
</dbReference>
<dbReference type="PANTHER" id="PTHR30605:SF0">
    <property type="entry name" value="ANHYDRO-N-ACETYLMURAMIC ACID KINASE"/>
    <property type="match status" value="1"/>
</dbReference>
<dbReference type="SUPFAM" id="SSF53067">
    <property type="entry name" value="Actin-like ATPase domain"/>
    <property type="match status" value="1"/>
</dbReference>
<dbReference type="InterPro" id="IPR043129">
    <property type="entry name" value="ATPase_NBD"/>
</dbReference>
<dbReference type="GO" id="GO:0016773">
    <property type="term" value="F:phosphotransferase activity, alcohol group as acceptor"/>
    <property type="evidence" value="ECO:0007669"/>
    <property type="project" value="UniProtKB-UniRule"/>
</dbReference>
<dbReference type="GO" id="GO:0097175">
    <property type="term" value="P:1,6-anhydro-N-acetyl-beta-muramic acid catabolic process"/>
    <property type="evidence" value="ECO:0007669"/>
    <property type="project" value="UniProtKB-UniRule"/>
</dbReference>
<name>A0AAE3FZU6_9GAMM</name>
<dbReference type="GO" id="GO:0006040">
    <property type="term" value="P:amino sugar metabolic process"/>
    <property type="evidence" value="ECO:0007669"/>
    <property type="project" value="InterPro"/>
</dbReference>
<protein>
    <recommendedName>
        <fullName evidence="1">Anhydro-N-acetylmuramic acid kinase</fullName>
        <ecNumber evidence="1">2.7.1.170</ecNumber>
    </recommendedName>
    <alternativeName>
        <fullName evidence="1">AnhMurNAc kinase</fullName>
    </alternativeName>
</protein>
<accession>A0AAE3FZU6</accession>
<keyword evidence="1" id="KW-0067">ATP-binding</keyword>
<keyword evidence="1" id="KW-0119">Carbohydrate metabolism</keyword>
<comment type="similarity">
    <text evidence="1">Belongs to the anhydro-N-acetylmuramic acid kinase family.</text>
</comment>
<dbReference type="Proteomes" id="UP001205843">
    <property type="component" value="Unassembled WGS sequence"/>
</dbReference>
<feature type="binding site" evidence="1">
    <location>
        <begin position="15"/>
        <end position="22"/>
    </location>
    <ligand>
        <name>ATP</name>
        <dbReference type="ChEBI" id="CHEBI:30616"/>
    </ligand>
</feature>
<proteinExistence type="inferred from homology"/>
<gene>
    <name evidence="1" type="primary">anmK</name>
    <name evidence="2" type="ORF">J2T57_000002</name>
</gene>
<evidence type="ECO:0000313" key="2">
    <source>
        <dbReference type="EMBL" id="MCP1672910.1"/>
    </source>
</evidence>
<dbReference type="EC" id="2.7.1.170" evidence="1"/>
<dbReference type="InterPro" id="IPR005338">
    <property type="entry name" value="Anhydro_N_Ac-Mur_kinase"/>
</dbReference>
<evidence type="ECO:0000313" key="3">
    <source>
        <dbReference type="Proteomes" id="UP001205843"/>
    </source>
</evidence>
<dbReference type="CDD" id="cd24050">
    <property type="entry name" value="ASKHA_NBD_ANMK"/>
    <property type="match status" value="1"/>
</dbReference>
<comment type="function">
    <text evidence="1">Catalyzes the specific phosphorylation of 1,6-anhydro-N-acetylmuramic acid (anhMurNAc) with the simultaneous cleavage of the 1,6-anhydro ring, generating MurNAc-6-P. Is required for the utilization of anhMurNAc either imported from the medium or derived from its own cell wall murein, and thus plays a role in cell wall recycling.</text>
</comment>
<comment type="caution">
    <text evidence="2">The sequence shown here is derived from an EMBL/GenBank/DDBJ whole genome shotgun (WGS) entry which is preliminary data.</text>
</comment>
<keyword evidence="1 2" id="KW-0418">Kinase</keyword>
<dbReference type="GO" id="GO:0016301">
    <property type="term" value="F:kinase activity"/>
    <property type="evidence" value="ECO:0007669"/>
    <property type="project" value="UniProtKB-KW"/>
</dbReference>
<sequence length="372" mass="39596">MTNTDEQLFVGVMTGTSMDAIDVVIARFAGSRPTLADCRSQPLDRELREELLSVTGDTPLAQVAELDVRMGNALADAVLATLKQSGVSPETVHAIGCHGQTVYHMTAQRWPATVQLGDPNIIAERTGITTVADFRRRDLAAGGEGAPLAPAFHRAFFAHPLEDRIVINIGGMANLTYLPAHRGQQLTGFDVGPGNVLMDGWIAQQRGETLDKDGAWAATGTVDKELLARMRAEPFFALPPPKSTGRDLFNMNWVLRHIADGRAIPEGADVQATLCELTAGTIAEAVTQTCAQPQQVMICGGGAHNKHLMRRLAAHLPQCDIVPTDTLGIGADWVEAAGFAWLAREALAGRPANAVSVTGARHPAVLGGVYHG</sequence>
<dbReference type="EMBL" id="JALJXV010000001">
    <property type="protein sequence ID" value="MCP1672910.1"/>
    <property type="molecule type" value="Genomic_DNA"/>
</dbReference>